<sequence length="73" mass="8600">MRGLPRSSFFFARLLRQLSLPRRGPPTVRRNSPLNTLIKSFSNDLRTSMSTFNAHPPRRLLMKRYNLEIDENI</sequence>
<evidence type="ECO:0000313" key="1">
    <source>
        <dbReference type="EMBL" id="KAK1322913.1"/>
    </source>
</evidence>
<keyword evidence="2" id="KW-1185">Reference proteome</keyword>
<evidence type="ECO:0000313" key="2">
    <source>
        <dbReference type="Proteomes" id="UP001180020"/>
    </source>
</evidence>
<organism evidence="1 2">
    <name type="scientific">Acorus calamus</name>
    <name type="common">Sweet flag</name>
    <dbReference type="NCBI Taxonomy" id="4465"/>
    <lineage>
        <taxon>Eukaryota</taxon>
        <taxon>Viridiplantae</taxon>
        <taxon>Streptophyta</taxon>
        <taxon>Embryophyta</taxon>
        <taxon>Tracheophyta</taxon>
        <taxon>Spermatophyta</taxon>
        <taxon>Magnoliopsida</taxon>
        <taxon>Liliopsida</taxon>
        <taxon>Acoraceae</taxon>
        <taxon>Acorus</taxon>
    </lineage>
</organism>
<comment type="caution">
    <text evidence="1">The sequence shown here is derived from an EMBL/GenBank/DDBJ whole genome shotgun (WGS) entry which is preliminary data.</text>
</comment>
<dbReference type="AlphaFoldDB" id="A0AAV9FES2"/>
<reference evidence="1" key="1">
    <citation type="journal article" date="2023" name="Nat. Commun.">
        <title>Diploid and tetraploid genomes of Acorus and the evolution of monocots.</title>
        <authorList>
            <person name="Ma L."/>
            <person name="Liu K.W."/>
            <person name="Li Z."/>
            <person name="Hsiao Y.Y."/>
            <person name="Qi Y."/>
            <person name="Fu T."/>
            <person name="Tang G.D."/>
            <person name="Zhang D."/>
            <person name="Sun W.H."/>
            <person name="Liu D.K."/>
            <person name="Li Y."/>
            <person name="Chen G.Z."/>
            <person name="Liu X.D."/>
            <person name="Liao X.Y."/>
            <person name="Jiang Y.T."/>
            <person name="Yu X."/>
            <person name="Hao Y."/>
            <person name="Huang J."/>
            <person name="Zhao X.W."/>
            <person name="Ke S."/>
            <person name="Chen Y.Y."/>
            <person name="Wu W.L."/>
            <person name="Hsu J.L."/>
            <person name="Lin Y.F."/>
            <person name="Huang M.D."/>
            <person name="Li C.Y."/>
            <person name="Huang L."/>
            <person name="Wang Z.W."/>
            <person name="Zhao X."/>
            <person name="Zhong W.Y."/>
            <person name="Peng D.H."/>
            <person name="Ahmad S."/>
            <person name="Lan S."/>
            <person name="Zhang J.S."/>
            <person name="Tsai W.C."/>
            <person name="Van de Peer Y."/>
            <person name="Liu Z.J."/>
        </authorList>
    </citation>
    <scope>NUCLEOTIDE SEQUENCE</scope>
    <source>
        <strain evidence="1">CP</strain>
    </source>
</reference>
<name>A0AAV9FES2_ACOCL</name>
<dbReference type="Proteomes" id="UP001180020">
    <property type="component" value="Unassembled WGS sequence"/>
</dbReference>
<dbReference type="EMBL" id="JAUJYO010000002">
    <property type="protein sequence ID" value="KAK1322913.1"/>
    <property type="molecule type" value="Genomic_DNA"/>
</dbReference>
<gene>
    <name evidence="1" type="ORF">QJS10_CPA02g00131</name>
</gene>
<protein>
    <submittedName>
        <fullName evidence="1">Uncharacterized protein</fullName>
    </submittedName>
</protein>
<reference evidence="1" key="2">
    <citation type="submission" date="2023-06" db="EMBL/GenBank/DDBJ databases">
        <authorList>
            <person name="Ma L."/>
            <person name="Liu K.-W."/>
            <person name="Li Z."/>
            <person name="Hsiao Y.-Y."/>
            <person name="Qi Y."/>
            <person name="Fu T."/>
            <person name="Tang G."/>
            <person name="Zhang D."/>
            <person name="Sun W.-H."/>
            <person name="Liu D.-K."/>
            <person name="Li Y."/>
            <person name="Chen G.-Z."/>
            <person name="Liu X.-D."/>
            <person name="Liao X.-Y."/>
            <person name="Jiang Y.-T."/>
            <person name="Yu X."/>
            <person name="Hao Y."/>
            <person name="Huang J."/>
            <person name="Zhao X.-W."/>
            <person name="Ke S."/>
            <person name="Chen Y.-Y."/>
            <person name="Wu W.-L."/>
            <person name="Hsu J.-L."/>
            <person name="Lin Y.-F."/>
            <person name="Huang M.-D."/>
            <person name="Li C.-Y."/>
            <person name="Huang L."/>
            <person name="Wang Z.-W."/>
            <person name="Zhao X."/>
            <person name="Zhong W.-Y."/>
            <person name="Peng D.-H."/>
            <person name="Ahmad S."/>
            <person name="Lan S."/>
            <person name="Zhang J.-S."/>
            <person name="Tsai W.-C."/>
            <person name="Van De Peer Y."/>
            <person name="Liu Z.-J."/>
        </authorList>
    </citation>
    <scope>NUCLEOTIDE SEQUENCE</scope>
    <source>
        <strain evidence="1">CP</strain>
        <tissue evidence="1">Leaves</tissue>
    </source>
</reference>
<accession>A0AAV9FES2</accession>
<proteinExistence type="predicted"/>